<comment type="similarity">
    <text evidence="3">Belongs to the short-chain dehydrogenases/reductases (SDR) family.</text>
</comment>
<dbReference type="InterPro" id="IPR002347">
    <property type="entry name" value="SDR_fam"/>
</dbReference>
<evidence type="ECO:0000256" key="6">
    <source>
        <dbReference type="ARBA" id="ARBA00023098"/>
    </source>
</evidence>
<dbReference type="AlphaFoldDB" id="A0A833W743"/>
<dbReference type="InterPro" id="IPR003033">
    <property type="entry name" value="SCP2_sterol-bd_dom"/>
</dbReference>
<dbReference type="Pfam" id="PF02036">
    <property type="entry name" value="SCP2"/>
    <property type="match status" value="1"/>
</dbReference>
<dbReference type="InterPro" id="IPR036291">
    <property type="entry name" value="NAD(P)-bd_dom_sf"/>
</dbReference>
<dbReference type="Proteomes" id="UP000655588">
    <property type="component" value="Unassembled WGS sequence"/>
</dbReference>
<dbReference type="InterPro" id="IPR020904">
    <property type="entry name" value="Sc_DH/Rdtase_CS"/>
</dbReference>
<dbReference type="Gene3D" id="1.10.287.4290">
    <property type="match status" value="1"/>
</dbReference>
<dbReference type="FunFam" id="3.40.50.720:FF:000185">
    <property type="entry name" value="peroxisomal multifunctional enzyme type 2"/>
    <property type="match status" value="1"/>
</dbReference>
<proteinExistence type="inferred from homology"/>
<dbReference type="GO" id="GO:0018812">
    <property type="term" value="F:3-hydroxyacyl-CoA dehydratase activity"/>
    <property type="evidence" value="ECO:0007669"/>
    <property type="project" value="UniProtKB-ARBA"/>
</dbReference>
<dbReference type="Pfam" id="PF01575">
    <property type="entry name" value="MaoC_dehydratas"/>
    <property type="match status" value="1"/>
</dbReference>
<dbReference type="Gene3D" id="3.30.1050.10">
    <property type="entry name" value="SCP2 sterol-binding domain"/>
    <property type="match status" value="1"/>
</dbReference>
<keyword evidence="5" id="KW-0560">Oxidoreductase</keyword>
<dbReference type="InterPro" id="IPR029069">
    <property type="entry name" value="HotDog_dom_sf"/>
</dbReference>
<dbReference type="SUPFAM" id="SSF51735">
    <property type="entry name" value="NAD(P)-binding Rossmann-fold domains"/>
    <property type="match status" value="1"/>
</dbReference>
<dbReference type="FunFam" id="3.10.129.10:FF:000013">
    <property type="entry name" value="Peroxisomal multifunctional enzyme type 2"/>
    <property type="match status" value="1"/>
</dbReference>
<keyword evidence="8" id="KW-0413">Isomerase</keyword>
<evidence type="ECO:0000313" key="12">
    <source>
        <dbReference type="EMBL" id="KAF3425892.1"/>
    </source>
</evidence>
<evidence type="ECO:0000256" key="2">
    <source>
        <dbReference type="ARBA" id="ARBA00005005"/>
    </source>
</evidence>
<dbReference type="UniPathway" id="UPA00659"/>
<dbReference type="Gene3D" id="3.40.50.720">
    <property type="entry name" value="NAD(P)-binding Rossmann-like Domain"/>
    <property type="match status" value="1"/>
</dbReference>
<dbReference type="SUPFAM" id="SSF54637">
    <property type="entry name" value="Thioesterase/thiol ester dehydrase-isomerase"/>
    <property type="match status" value="2"/>
</dbReference>
<dbReference type="PANTHER" id="PTHR45024">
    <property type="entry name" value="DEHYDROGENASES, SHORT CHAIN"/>
    <property type="match status" value="1"/>
</dbReference>
<keyword evidence="9" id="KW-0456">Lyase</keyword>
<gene>
    <name evidence="12" type="ORF">E2986_09895</name>
</gene>
<sequence>MKPELRFVDRVVIVTGAGAGLGRAYALLFASRGASVVVNDLGGSRHGDGNSSKVADAVVNEIRKNGGKAVANYDSVLDGAKIVKTAIGAFGRIDVIVNNAGILRDKSFSKMSETDWDLVQNVHLKGAFKITQAAWPYFVKQKYGRIIVTASNSGLYGNFGQVNYSAAKMGLIGLANTLAIEGQSKNIHTNIIIPTAASRLTEDVLPPEIFEQLKPELIAPVVVWLCHEKCMENGSIIESALGWAGKCKRRKNYTDCGKSKLYFSHVIRSSGSVLRPNLSSNVTPEDVEERWSAITDMSTAKHFDSIAEVTGEFLVTIDAMKSGNFDPQNSVIVKRSYNERDIILYALGVGASVQIPTDFRYLYENDSNFAVLPTFLSTYSSLFIDLTILEKSLPSGELNPMKILHGEQYVEIYKELPTEATIETRMQVVDVLDKGSGAVFVVQNETFDTSNGDKLCTTQMILFVVGAGGFQGKRSSSKIIPTAEAPNRQPDASVTQQTSHDQAALYRLSGDKNPLHIDPNVAMIAGFKQPILHGLCSLGFSVRHVLQTYANGDPSFFKAVKARFAKPVIPGQSLQTNMWQEGNRIHFQTSTVEENLPVITGGYVDLKRTMPTQLTVNRLSGSNPMESDAVFATIGEYVKANPEQAKKINGVFLYHILMKGEPQATWTLDLRKGEVYKGGLKSGKPDATLTLENEDMIQIALGKLNPQTAFMQGKLKVAGNLMLIQKLATLMEASRSKL</sequence>
<dbReference type="CDD" id="cd03448">
    <property type="entry name" value="HDE_HSD"/>
    <property type="match status" value="1"/>
</dbReference>
<evidence type="ECO:0000256" key="3">
    <source>
        <dbReference type="ARBA" id="ARBA00006484"/>
    </source>
</evidence>
<dbReference type="PRINTS" id="PR00081">
    <property type="entry name" value="GDHRDH"/>
</dbReference>
<keyword evidence="4" id="KW-0276">Fatty acid metabolism</keyword>
<reference evidence="12" key="1">
    <citation type="submission" date="2019-11" db="EMBL/GenBank/DDBJ databases">
        <title>The nuclear and mitochondrial genomes of Frieseomelitta varia - a highly eusocial stingless bee (Meliponini) with a permanently sterile worker caste.</title>
        <authorList>
            <person name="Freitas F.C.P."/>
            <person name="Lourenco A.P."/>
            <person name="Nunes F.M.F."/>
            <person name="Paschoal A.R."/>
            <person name="Abreu F.C.P."/>
            <person name="Barbin F.O."/>
            <person name="Bataglia L."/>
            <person name="Cardoso-Junior C.A.M."/>
            <person name="Cervoni M.S."/>
            <person name="Silva S.R."/>
            <person name="Dalarmi F."/>
            <person name="Del Lama M.A."/>
            <person name="Depintor T.S."/>
            <person name="Ferreira K.M."/>
            <person name="Goria P.S."/>
            <person name="Jaskot M.C."/>
            <person name="Lago D.C."/>
            <person name="Luna-Lucena D."/>
            <person name="Moda L.M."/>
            <person name="Nascimento L."/>
            <person name="Pedrino M."/>
            <person name="Rabico F.O."/>
            <person name="Sanches F.C."/>
            <person name="Santos D.E."/>
            <person name="Santos C.G."/>
            <person name="Vieira J."/>
            <person name="Lopes T.F."/>
            <person name="Barchuk A.R."/>
            <person name="Hartfelder K."/>
            <person name="Simoes Z.L.P."/>
            <person name="Bitondi M.M.G."/>
            <person name="Pinheiro D.G."/>
        </authorList>
    </citation>
    <scope>NUCLEOTIDE SEQUENCE</scope>
    <source>
        <strain evidence="12">USP_RPSP 00005682</strain>
        <tissue evidence="12">Whole individual</tissue>
    </source>
</reference>
<dbReference type="PRINTS" id="PR00080">
    <property type="entry name" value="SDRFAMILY"/>
</dbReference>
<dbReference type="InterPro" id="IPR051687">
    <property type="entry name" value="Peroxisomal_Beta-Oxidation"/>
</dbReference>
<keyword evidence="7" id="KW-0576">Peroxisome</keyword>
<dbReference type="PROSITE" id="PS00061">
    <property type="entry name" value="ADH_SHORT"/>
    <property type="match status" value="1"/>
</dbReference>
<comment type="caution">
    <text evidence="12">The sequence shown here is derived from an EMBL/GenBank/DDBJ whole genome shotgun (WGS) entry which is preliminary data.</text>
</comment>
<evidence type="ECO:0000259" key="11">
    <source>
        <dbReference type="SMART" id="SM00822"/>
    </source>
</evidence>
<dbReference type="GO" id="GO:0005777">
    <property type="term" value="C:peroxisome"/>
    <property type="evidence" value="ECO:0007669"/>
    <property type="project" value="UniProtKB-SubCell"/>
</dbReference>
<dbReference type="GO" id="GO:0006635">
    <property type="term" value="P:fatty acid beta-oxidation"/>
    <property type="evidence" value="ECO:0007669"/>
    <property type="project" value="UniProtKB-UniPathway"/>
</dbReference>
<dbReference type="GO" id="GO:0016491">
    <property type="term" value="F:oxidoreductase activity"/>
    <property type="evidence" value="ECO:0007669"/>
    <property type="project" value="UniProtKB-KW"/>
</dbReference>
<evidence type="ECO:0000256" key="9">
    <source>
        <dbReference type="ARBA" id="ARBA00023239"/>
    </source>
</evidence>
<comment type="pathway">
    <text evidence="2">Lipid metabolism; fatty acid beta-oxidation.</text>
</comment>
<organism evidence="12 13">
    <name type="scientific">Frieseomelitta varia</name>
    <dbReference type="NCBI Taxonomy" id="561572"/>
    <lineage>
        <taxon>Eukaryota</taxon>
        <taxon>Metazoa</taxon>
        <taxon>Ecdysozoa</taxon>
        <taxon>Arthropoda</taxon>
        <taxon>Hexapoda</taxon>
        <taxon>Insecta</taxon>
        <taxon>Pterygota</taxon>
        <taxon>Neoptera</taxon>
        <taxon>Endopterygota</taxon>
        <taxon>Hymenoptera</taxon>
        <taxon>Apocrita</taxon>
        <taxon>Aculeata</taxon>
        <taxon>Apoidea</taxon>
        <taxon>Anthophila</taxon>
        <taxon>Apidae</taxon>
        <taxon>Frieseomelitta</taxon>
    </lineage>
</organism>
<evidence type="ECO:0000256" key="7">
    <source>
        <dbReference type="ARBA" id="ARBA00023140"/>
    </source>
</evidence>
<comment type="subcellular location">
    <subcellularLocation>
        <location evidence="1">Peroxisome</location>
    </subcellularLocation>
</comment>
<dbReference type="InterPro" id="IPR054357">
    <property type="entry name" value="MFE-2_N"/>
</dbReference>
<evidence type="ECO:0000313" key="13">
    <source>
        <dbReference type="Proteomes" id="UP000655588"/>
    </source>
</evidence>
<dbReference type="EMBL" id="WNWW01000351">
    <property type="protein sequence ID" value="KAF3425892.1"/>
    <property type="molecule type" value="Genomic_DNA"/>
</dbReference>
<evidence type="ECO:0000256" key="10">
    <source>
        <dbReference type="ARBA" id="ARBA00073497"/>
    </source>
</evidence>
<evidence type="ECO:0000256" key="8">
    <source>
        <dbReference type="ARBA" id="ARBA00023235"/>
    </source>
</evidence>
<dbReference type="GO" id="GO:0016853">
    <property type="term" value="F:isomerase activity"/>
    <property type="evidence" value="ECO:0007669"/>
    <property type="project" value="UniProtKB-KW"/>
</dbReference>
<accession>A0A833W743</accession>
<evidence type="ECO:0000256" key="1">
    <source>
        <dbReference type="ARBA" id="ARBA00004275"/>
    </source>
</evidence>
<name>A0A833W743_9HYME</name>
<dbReference type="Gene3D" id="3.10.129.10">
    <property type="entry name" value="Hotdog Thioesterase"/>
    <property type="match status" value="1"/>
</dbReference>
<feature type="domain" description="Ketoreductase" evidence="11">
    <location>
        <begin position="10"/>
        <end position="190"/>
    </location>
</feature>
<dbReference type="SUPFAM" id="SSF55718">
    <property type="entry name" value="SCP-like"/>
    <property type="match status" value="1"/>
</dbReference>
<dbReference type="SMART" id="SM00822">
    <property type="entry name" value="PKS_KR"/>
    <property type="match status" value="1"/>
</dbReference>
<evidence type="ECO:0000256" key="5">
    <source>
        <dbReference type="ARBA" id="ARBA00023002"/>
    </source>
</evidence>
<protein>
    <recommendedName>
        <fullName evidence="10">Peroxisomal multifunctional enzyme type 2</fullName>
    </recommendedName>
</protein>
<dbReference type="InterPro" id="IPR036527">
    <property type="entry name" value="SCP2_sterol-bd_dom_sf"/>
</dbReference>
<dbReference type="Pfam" id="PF22622">
    <property type="entry name" value="MFE-2_hydrat-2_N"/>
    <property type="match status" value="1"/>
</dbReference>
<dbReference type="InterPro" id="IPR002539">
    <property type="entry name" value="MaoC-like_dom"/>
</dbReference>
<keyword evidence="13" id="KW-1185">Reference proteome</keyword>
<keyword evidence="6" id="KW-0443">Lipid metabolism</keyword>
<dbReference type="PANTHER" id="PTHR45024:SF2">
    <property type="entry name" value="SCP2 DOMAIN-CONTAINING PROTEIN"/>
    <property type="match status" value="1"/>
</dbReference>
<dbReference type="Pfam" id="PF00106">
    <property type="entry name" value="adh_short"/>
    <property type="match status" value="1"/>
</dbReference>
<dbReference type="CDD" id="cd05353">
    <property type="entry name" value="hydroxyacyl-CoA-like_DH_SDR_c-like"/>
    <property type="match status" value="1"/>
</dbReference>
<evidence type="ECO:0000256" key="4">
    <source>
        <dbReference type="ARBA" id="ARBA00022832"/>
    </source>
</evidence>
<dbReference type="InterPro" id="IPR057326">
    <property type="entry name" value="KR_dom"/>
</dbReference>